<feature type="transmembrane region" description="Helical" evidence="1">
    <location>
        <begin position="108"/>
        <end position="133"/>
    </location>
</feature>
<sequence>VSVGLYYVGYTTQFSSAGTSEHFAGSKISAQFDIPDKYPKPISELLNTTHTHIISMTFIFLIIGCIFFFNSIITGVLKTILIVEPFVSILITFGGIWLMRFIHPGFSYIVIMSGLLMYLSYFIMVSIICYELVINPSQR</sequence>
<feature type="transmembrane region" description="Helical" evidence="1">
    <location>
        <begin position="80"/>
        <end position="102"/>
    </location>
</feature>
<evidence type="ECO:0000256" key="1">
    <source>
        <dbReference type="SAM" id="Phobius"/>
    </source>
</evidence>
<protein>
    <submittedName>
        <fullName evidence="2">Uncharacterized protein</fullName>
    </submittedName>
</protein>
<keyword evidence="1" id="KW-0472">Membrane</keyword>
<dbReference type="EMBL" id="UINC01128048">
    <property type="protein sequence ID" value="SVD07560.1"/>
    <property type="molecule type" value="Genomic_DNA"/>
</dbReference>
<gene>
    <name evidence="2" type="ORF">METZ01_LOCUS360414</name>
</gene>
<organism evidence="2">
    <name type="scientific">marine metagenome</name>
    <dbReference type="NCBI Taxonomy" id="408172"/>
    <lineage>
        <taxon>unclassified sequences</taxon>
        <taxon>metagenomes</taxon>
        <taxon>ecological metagenomes</taxon>
    </lineage>
</organism>
<accession>A0A382SC80</accession>
<reference evidence="2" key="1">
    <citation type="submission" date="2018-05" db="EMBL/GenBank/DDBJ databases">
        <authorList>
            <person name="Lanie J.A."/>
            <person name="Ng W.-L."/>
            <person name="Kazmierczak K.M."/>
            <person name="Andrzejewski T.M."/>
            <person name="Davidsen T.M."/>
            <person name="Wayne K.J."/>
            <person name="Tettelin H."/>
            <person name="Glass J.I."/>
            <person name="Rusch D."/>
            <person name="Podicherti R."/>
            <person name="Tsui H.-C.T."/>
            <person name="Winkler M.E."/>
        </authorList>
    </citation>
    <scope>NUCLEOTIDE SEQUENCE</scope>
</reference>
<keyword evidence="1" id="KW-0812">Transmembrane</keyword>
<name>A0A382SC80_9ZZZZ</name>
<dbReference type="AlphaFoldDB" id="A0A382SC80"/>
<proteinExistence type="predicted"/>
<feature type="transmembrane region" description="Helical" evidence="1">
    <location>
        <begin position="53"/>
        <end position="73"/>
    </location>
</feature>
<evidence type="ECO:0000313" key="2">
    <source>
        <dbReference type="EMBL" id="SVD07560.1"/>
    </source>
</evidence>
<feature type="non-terminal residue" evidence="2">
    <location>
        <position position="1"/>
    </location>
</feature>
<keyword evidence="1" id="KW-1133">Transmembrane helix</keyword>